<accession>A0A9P5PNK7</accession>
<sequence>MYTSYGKFIRTDPSVISRALAISLELGVLLTIVSADDTANSHSASNKLAKSVLTHRRRAVAPEYTQRWAKWLMAGPEYACGLYFMYPDEGDVPITEDSILYVGVTNHGTADIVYAYPNYA</sequence>
<gene>
    <name evidence="1" type="ORF">BDP27DRAFT_736980</name>
</gene>
<comment type="caution">
    <text evidence="1">The sequence shown here is derived from an EMBL/GenBank/DDBJ whole genome shotgun (WGS) entry which is preliminary data.</text>
</comment>
<dbReference type="Proteomes" id="UP000772434">
    <property type="component" value="Unassembled WGS sequence"/>
</dbReference>
<proteinExistence type="predicted"/>
<evidence type="ECO:0000313" key="1">
    <source>
        <dbReference type="EMBL" id="KAF9069209.1"/>
    </source>
</evidence>
<name>A0A9P5PNK7_9AGAR</name>
<dbReference type="EMBL" id="JADNRY010000053">
    <property type="protein sequence ID" value="KAF9069209.1"/>
    <property type="molecule type" value="Genomic_DNA"/>
</dbReference>
<evidence type="ECO:0000313" key="2">
    <source>
        <dbReference type="Proteomes" id="UP000772434"/>
    </source>
</evidence>
<protein>
    <submittedName>
        <fullName evidence="1">Uncharacterized protein</fullName>
    </submittedName>
</protein>
<reference evidence="1" key="1">
    <citation type="submission" date="2020-11" db="EMBL/GenBank/DDBJ databases">
        <authorList>
            <consortium name="DOE Joint Genome Institute"/>
            <person name="Ahrendt S."/>
            <person name="Riley R."/>
            <person name="Andreopoulos W."/>
            <person name="Labutti K."/>
            <person name="Pangilinan J."/>
            <person name="Ruiz-Duenas F.J."/>
            <person name="Barrasa J.M."/>
            <person name="Sanchez-Garcia M."/>
            <person name="Camarero S."/>
            <person name="Miyauchi S."/>
            <person name="Serrano A."/>
            <person name="Linde D."/>
            <person name="Babiker R."/>
            <person name="Drula E."/>
            <person name="Ayuso-Fernandez I."/>
            <person name="Pacheco R."/>
            <person name="Padilla G."/>
            <person name="Ferreira P."/>
            <person name="Barriuso J."/>
            <person name="Kellner H."/>
            <person name="Castanera R."/>
            <person name="Alfaro M."/>
            <person name="Ramirez L."/>
            <person name="Pisabarro A.G."/>
            <person name="Kuo A."/>
            <person name="Tritt A."/>
            <person name="Lipzen A."/>
            <person name="He G."/>
            <person name="Yan M."/>
            <person name="Ng V."/>
            <person name="Cullen D."/>
            <person name="Martin F."/>
            <person name="Rosso M.-N."/>
            <person name="Henrissat B."/>
            <person name="Hibbett D."/>
            <person name="Martinez A.T."/>
            <person name="Grigoriev I.V."/>
        </authorList>
    </citation>
    <scope>NUCLEOTIDE SEQUENCE</scope>
    <source>
        <strain evidence="1">AH 40177</strain>
    </source>
</reference>
<keyword evidence="2" id="KW-1185">Reference proteome</keyword>
<organism evidence="1 2">
    <name type="scientific">Rhodocollybia butyracea</name>
    <dbReference type="NCBI Taxonomy" id="206335"/>
    <lineage>
        <taxon>Eukaryota</taxon>
        <taxon>Fungi</taxon>
        <taxon>Dikarya</taxon>
        <taxon>Basidiomycota</taxon>
        <taxon>Agaricomycotina</taxon>
        <taxon>Agaricomycetes</taxon>
        <taxon>Agaricomycetidae</taxon>
        <taxon>Agaricales</taxon>
        <taxon>Marasmiineae</taxon>
        <taxon>Omphalotaceae</taxon>
        <taxon>Rhodocollybia</taxon>
    </lineage>
</organism>
<dbReference type="OrthoDB" id="2937383at2759"/>
<dbReference type="AlphaFoldDB" id="A0A9P5PNK7"/>